<proteinExistence type="predicted"/>
<sequence length="72" mass="8246">MGTKNIDRLQISGLITSKPSNLWNMMYILLSLTKELDLLRQRFNVLEVSLDFDNIDTLIIMLLLCIAAETAF</sequence>
<dbReference type="Proteomes" id="UP000054359">
    <property type="component" value="Unassembled WGS sequence"/>
</dbReference>
<protein>
    <submittedName>
        <fullName evidence="1">Uncharacterized protein</fullName>
    </submittedName>
</protein>
<feature type="non-terminal residue" evidence="1">
    <location>
        <position position="72"/>
    </location>
</feature>
<keyword evidence="2" id="KW-1185">Reference proteome</keyword>
<accession>A0A087TRT8</accession>
<reference evidence="1 2" key="1">
    <citation type="submission" date="2013-11" db="EMBL/GenBank/DDBJ databases">
        <title>Genome sequencing of Stegodyphus mimosarum.</title>
        <authorList>
            <person name="Bechsgaard J."/>
        </authorList>
    </citation>
    <scope>NUCLEOTIDE SEQUENCE [LARGE SCALE GENOMIC DNA]</scope>
</reference>
<gene>
    <name evidence="1" type="ORF">X975_21081</name>
</gene>
<evidence type="ECO:0000313" key="1">
    <source>
        <dbReference type="EMBL" id="KFM67827.1"/>
    </source>
</evidence>
<dbReference type="EMBL" id="KK116449">
    <property type="protein sequence ID" value="KFM67827.1"/>
    <property type="molecule type" value="Genomic_DNA"/>
</dbReference>
<evidence type="ECO:0000313" key="2">
    <source>
        <dbReference type="Proteomes" id="UP000054359"/>
    </source>
</evidence>
<organism evidence="1 2">
    <name type="scientific">Stegodyphus mimosarum</name>
    <name type="common">African social velvet spider</name>
    <dbReference type="NCBI Taxonomy" id="407821"/>
    <lineage>
        <taxon>Eukaryota</taxon>
        <taxon>Metazoa</taxon>
        <taxon>Ecdysozoa</taxon>
        <taxon>Arthropoda</taxon>
        <taxon>Chelicerata</taxon>
        <taxon>Arachnida</taxon>
        <taxon>Araneae</taxon>
        <taxon>Araneomorphae</taxon>
        <taxon>Entelegynae</taxon>
        <taxon>Eresoidea</taxon>
        <taxon>Eresidae</taxon>
        <taxon>Stegodyphus</taxon>
    </lineage>
</organism>
<name>A0A087TRT8_STEMI</name>
<dbReference type="AlphaFoldDB" id="A0A087TRT8"/>